<name>A0A1D7TIG6_9BACT</name>
<dbReference type="SMART" id="SM00448">
    <property type="entry name" value="REC"/>
    <property type="match status" value="1"/>
</dbReference>
<keyword evidence="4 7" id="KW-0238">DNA-binding</keyword>
<evidence type="ECO:0000256" key="2">
    <source>
        <dbReference type="ARBA" id="ARBA00023012"/>
    </source>
</evidence>
<dbReference type="Proteomes" id="UP000094609">
    <property type="component" value="Chromosome"/>
</dbReference>
<dbReference type="Pfam" id="PF00072">
    <property type="entry name" value="Response_reg"/>
    <property type="match status" value="1"/>
</dbReference>
<dbReference type="AlphaFoldDB" id="A0A1D7TIG6"/>
<dbReference type="SMART" id="SM00862">
    <property type="entry name" value="Trans_reg_C"/>
    <property type="match status" value="1"/>
</dbReference>
<feature type="modified residue" description="4-aspartylphosphate" evidence="6">
    <location>
        <position position="61"/>
    </location>
</feature>
<evidence type="ECO:0000259" key="8">
    <source>
        <dbReference type="PROSITE" id="PS50110"/>
    </source>
</evidence>
<reference evidence="11" key="1">
    <citation type="submission" date="2016-08" db="EMBL/GenBank/DDBJ databases">
        <title>Complete genome sequence of the organohalide-respiring Epsilonproteobacterium Sulfurospirillum halorespirans.</title>
        <authorList>
            <person name="Goris T."/>
            <person name="Zimmermann J."/>
            <person name="Schenz B."/>
            <person name="Lemos M."/>
            <person name="Hackermueller J."/>
            <person name="Diekert G."/>
        </authorList>
    </citation>
    <scope>NUCLEOTIDE SEQUENCE [LARGE SCALE GENOMIC DNA]</scope>
    <source>
        <strain>DSM 13726</strain>
        <strain evidence="11">PCE-M2</strain>
    </source>
</reference>
<feature type="DNA-binding region" description="OmpR/PhoB-type" evidence="7">
    <location>
        <begin position="133"/>
        <end position="227"/>
    </location>
</feature>
<dbReference type="GO" id="GO:0032993">
    <property type="term" value="C:protein-DNA complex"/>
    <property type="evidence" value="ECO:0007669"/>
    <property type="project" value="TreeGrafter"/>
</dbReference>
<dbReference type="InterPro" id="IPR036388">
    <property type="entry name" value="WH-like_DNA-bd_sf"/>
</dbReference>
<keyword evidence="11" id="KW-1185">Reference proteome</keyword>
<evidence type="ECO:0000256" key="3">
    <source>
        <dbReference type="ARBA" id="ARBA00023015"/>
    </source>
</evidence>
<dbReference type="STRING" id="1193502.SHALO_1035"/>
<proteinExistence type="predicted"/>
<dbReference type="CDD" id="cd17536">
    <property type="entry name" value="REC_YesN-like"/>
    <property type="match status" value="1"/>
</dbReference>
<gene>
    <name evidence="10" type="ORF">SHALO_1035</name>
</gene>
<dbReference type="Gene3D" id="1.10.10.10">
    <property type="entry name" value="Winged helix-like DNA-binding domain superfamily/Winged helix DNA-binding domain"/>
    <property type="match status" value="1"/>
</dbReference>
<keyword evidence="2" id="KW-0902">Two-component regulatory system</keyword>
<dbReference type="PANTHER" id="PTHR48111">
    <property type="entry name" value="REGULATOR OF RPOS"/>
    <property type="match status" value="1"/>
</dbReference>
<evidence type="ECO:0000313" key="10">
    <source>
        <dbReference type="EMBL" id="AOO64815.1"/>
    </source>
</evidence>
<protein>
    <submittedName>
        <fullName evidence="10">Response regulator</fullName>
    </submittedName>
</protein>
<feature type="domain" description="Response regulatory" evidence="8">
    <location>
        <begin position="12"/>
        <end position="126"/>
    </location>
</feature>
<dbReference type="GO" id="GO:0006355">
    <property type="term" value="P:regulation of DNA-templated transcription"/>
    <property type="evidence" value="ECO:0007669"/>
    <property type="project" value="InterPro"/>
</dbReference>
<evidence type="ECO:0000313" key="11">
    <source>
        <dbReference type="Proteomes" id="UP000094609"/>
    </source>
</evidence>
<evidence type="ECO:0000256" key="7">
    <source>
        <dbReference type="PROSITE-ProRule" id="PRU01091"/>
    </source>
</evidence>
<dbReference type="SUPFAM" id="SSF52172">
    <property type="entry name" value="CheY-like"/>
    <property type="match status" value="1"/>
</dbReference>
<dbReference type="PROSITE" id="PS51755">
    <property type="entry name" value="OMPR_PHOB"/>
    <property type="match status" value="1"/>
</dbReference>
<dbReference type="InterPro" id="IPR001789">
    <property type="entry name" value="Sig_transdc_resp-reg_receiver"/>
</dbReference>
<feature type="domain" description="OmpR/PhoB-type" evidence="9">
    <location>
        <begin position="133"/>
        <end position="227"/>
    </location>
</feature>
<evidence type="ECO:0000256" key="4">
    <source>
        <dbReference type="ARBA" id="ARBA00023125"/>
    </source>
</evidence>
<evidence type="ECO:0000259" key="9">
    <source>
        <dbReference type="PROSITE" id="PS51755"/>
    </source>
</evidence>
<dbReference type="EMBL" id="CP017111">
    <property type="protein sequence ID" value="AOO64815.1"/>
    <property type="molecule type" value="Genomic_DNA"/>
</dbReference>
<evidence type="ECO:0000256" key="5">
    <source>
        <dbReference type="ARBA" id="ARBA00023163"/>
    </source>
</evidence>
<accession>A0A1D7TIG6</accession>
<keyword evidence="5" id="KW-0804">Transcription</keyword>
<dbReference type="PANTHER" id="PTHR48111:SF1">
    <property type="entry name" value="TWO-COMPONENT RESPONSE REGULATOR ORR33"/>
    <property type="match status" value="1"/>
</dbReference>
<sequence>MNSSLLVLKSKCILFAEDDTITRTQITSTLKLLFKAVYCAKDGEEAFSVYEDEHPDIILTDIRMPKKDGIKLTRQIRQLDYAIPIIILTSFDDRNSLLNAANLAIDGYLLKPIEFHALVQILSKAIRRTHSTPNLITFNKNLVFNYDTKEFYHYNQIKTLGNKELELIELLLDNCHKTISKELIEAKLWNYEIQCNSAVKNLVLRIRKKLGDSIISSIRGVGYRINIDDLSLKNCTGARDIPSLLHLG</sequence>
<dbReference type="InterPro" id="IPR001867">
    <property type="entry name" value="OmpR/PhoB-type_DNA-bd"/>
</dbReference>
<dbReference type="GO" id="GO:0000156">
    <property type="term" value="F:phosphorelay response regulator activity"/>
    <property type="evidence" value="ECO:0007669"/>
    <property type="project" value="TreeGrafter"/>
</dbReference>
<evidence type="ECO:0000256" key="6">
    <source>
        <dbReference type="PROSITE-ProRule" id="PRU00169"/>
    </source>
</evidence>
<evidence type="ECO:0000256" key="1">
    <source>
        <dbReference type="ARBA" id="ARBA00022553"/>
    </source>
</evidence>
<dbReference type="RefSeq" id="WP_069477662.1">
    <property type="nucleotide sequence ID" value="NZ_CP017111.1"/>
</dbReference>
<dbReference type="GO" id="GO:0005829">
    <property type="term" value="C:cytosol"/>
    <property type="evidence" value="ECO:0007669"/>
    <property type="project" value="TreeGrafter"/>
</dbReference>
<keyword evidence="1 6" id="KW-0597">Phosphoprotein</keyword>
<dbReference type="InterPro" id="IPR011006">
    <property type="entry name" value="CheY-like_superfamily"/>
</dbReference>
<organism evidence="10 11">
    <name type="scientific">Sulfurospirillum halorespirans DSM 13726</name>
    <dbReference type="NCBI Taxonomy" id="1193502"/>
    <lineage>
        <taxon>Bacteria</taxon>
        <taxon>Pseudomonadati</taxon>
        <taxon>Campylobacterota</taxon>
        <taxon>Epsilonproteobacteria</taxon>
        <taxon>Campylobacterales</taxon>
        <taxon>Sulfurospirillaceae</taxon>
        <taxon>Sulfurospirillum</taxon>
    </lineage>
</organism>
<dbReference type="KEGG" id="shal:SHALO_1035"/>
<dbReference type="InterPro" id="IPR039420">
    <property type="entry name" value="WalR-like"/>
</dbReference>
<dbReference type="Pfam" id="PF00486">
    <property type="entry name" value="Trans_reg_C"/>
    <property type="match status" value="1"/>
</dbReference>
<keyword evidence="3" id="KW-0805">Transcription regulation</keyword>
<dbReference type="Gene3D" id="3.40.50.2300">
    <property type="match status" value="1"/>
</dbReference>
<dbReference type="GO" id="GO:0000976">
    <property type="term" value="F:transcription cis-regulatory region binding"/>
    <property type="evidence" value="ECO:0007669"/>
    <property type="project" value="TreeGrafter"/>
</dbReference>
<dbReference type="PROSITE" id="PS50110">
    <property type="entry name" value="RESPONSE_REGULATORY"/>
    <property type="match status" value="1"/>
</dbReference>